<accession>F7VY80</accession>
<sequence length="184" mass="21014">MLTLTTQLFRKENPLRQRSHFHPFKLPPPQQFQLHNSPSPLPGHTPPGGHQNNNNPPSTPRRSTRRSSLALAHDLGEQLGNASESPLTRSRATFLGQQLNQLPAHLQQDVISHAPRSVQAISPLLFLQNWRPDNWGDVLRERVSRMTPYHQGLLVQFAEKTERKGWLEDQDEGAVGKRRWRSDP</sequence>
<dbReference type="AlphaFoldDB" id="F7VY80"/>
<dbReference type="EMBL" id="CABT02000013">
    <property type="protein sequence ID" value="CCC10474.1"/>
    <property type="molecule type" value="Genomic_DNA"/>
</dbReference>
<reference evidence="2 3" key="1">
    <citation type="journal article" date="2010" name="PLoS Genet.">
        <title>De novo assembly of a 40 Mb eukaryotic genome from short sequence reads: Sordaria macrospora, a model organism for fungal morphogenesis.</title>
        <authorList>
            <person name="Nowrousian M."/>
            <person name="Stajich J."/>
            <person name="Chu M."/>
            <person name="Engh I."/>
            <person name="Espagne E."/>
            <person name="Halliday K."/>
            <person name="Kamerewerd J."/>
            <person name="Kempken F."/>
            <person name="Knab B."/>
            <person name="Kuo H.C."/>
            <person name="Osiewacz H.D."/>
            <person name="Poeggeler S."/>
            <person name="Read N."/>
            <person name="Seiler S."/>
            <person name="Smith K."/>
            <person name="Zickler D."/>
            <person name="Kueck U."/>
            <person name="Freitag M."/>
        </authorList>
    </citation>
    <scope>NUCLEOTIDE SEQUENCE [LARGE SCALE GENOMIC DNA]</scope>
    <source>
        <strain evidence="3">ATCC MYA-333 / DSM 997 / K(L3346) / K-hell</strain>
        <tissue evidence="2">Mycelium</tissue>
    </source>
</reference>
<dbReference type="KEGG" id="smp:10805725"/>
<evidence type="ECO:0000313" key="2">
    <source>
        <dbReference type="EMBL" id="CCC10474.1"/>
    </source>
</evidence>
<dbReference type="eggNOG" id="ENOG502SPRZ">
    <property type="taxonomic scope" value="Eukaryota"/>
</dbReference>
<name>F7VY80_SORMK</name>
<dbReference type="VEuPathDB" id="FungiDB:SMAC_08030"/>
<dbReference type="InParanoid" id="F7VY80"/>
<organism evidence="2 3">
    <name type="scientific">Sordaria macrospora (strain ATCC MYA-333 / DSM 997 / K(L3346) / K-hell)</name>
    <dbReference type="NCBI Taxonomy" id="771870"/>
    <lineage>
        <taxon>Eukaryota</taxon>
        <taxon>Fungi</taxon>
        <taxon>Dikarya</taxon>
        <taxon>Ascomycota</taxon>
        <taxon>Pezizomycotina</taxon>
        <taxon>Sordariomycetes</taxon>
        <taxon>Sordariomycetidae</taxon>
        <taxon>Sordariales</taxon>
        <taxon>Sordariaceae</taxon>
        <taxon>Sordaria</taxon>
    </lineage>
</organism>
<dbReference type="GeneID" id="10805725"/>
<evidence type="ECO:0000256" key="1">
    <source>
        <dbReference type="SAM" id="MobiDB-lite"/>
    </source>
</evidence>
<feature type="compositionally biased region" description="Low complexity" evidence="1">
    <location>
        <begin position="47"/>
        <end position="56"/>
    </location>
</feature>
<feature type="region of interest" description="Disordered" evidence="1">
    <location>
        <begin position="165"/>
        <end position="184"/>
    </location>
</feature>
<feature type="region of interest" description="Disordered" evidence="1">
    <location>
        <begin position="1"/>
        <end position="68"/>
    </location>
</feature>
<evidence type="ECO:0000313" key="3">
    <source>
        <dbReference type="Proteomes" id="UP000001881"/>
    </source>
</evidence>
<keyword evidence="3" id="KW-1185">Reference proteome</keyword>
<proteinExistence type="predicted"/>
<dbReference type="HOGENOM" id="CLU_1469084_0_0_1"/>
<protein>
    <submittedName>
        <fullName evidence="2">WGS project CABT00000000 data, contig 2.13</fullName>
    </submittedName>
</protein>
<comment type="caution">
    <text evidence="2">The sequence shown here is derived from an EMBL/GenBank/DDBJ whole genome shotgun (WGS) entry which is preliminary data.</text>
</comment>
<gene>
    <name evidence="2" type="ORF">SMAC_08030</name>
</gene>
<dbReference type="Proteomes" id="UP000001881">
    <property type="component" value="Unassembled WGS sequence"/>
</dbReference>